<dbReference type="AlphaFoldDB" id="A0A1L7W8S7"/>
<dbReference type="GeneID" id="42057284"/>
<gene>
    <name evidence="4" type="ORF">FPRO_12419</name>
</gene>
<evidence type="ECO:0000313" key="4">
    <source>
        <dbReference type="EMBL" id="CZR48979.1"/>
    </source>
</evidence>
<sequence>MATTSKSSRRYSNDLLSIPGITFDVTVADPVLRIRSYLETYRNSSDKGAGFDDEVMRNNLEVVSAETSPDNKTAAAVFLLRAGQSLSNRLGNIHGGAIALLYDMCTTMSAAPLSRKGFWEFGGVSRNLSVTYIRPAPAGREILVECQVLHIGERFVTIWGQMRDKESGALLSVAEHSKASVTFEQAPKPNI</sequence>
<evidence type="ECO:0000313" key="5">
    <source>
        <dbReference type="Proteomes" id="UP000183971"/>
    </source>
</evidence>
<comment type="caution">
    <text evidence="4">The sequence shown here is derived from an EMBL/GenBank/DDBJ whole genome shotgun (WGS) entry which is preliminary data.</text>
</comment>
<comment type="similarity">
    <text evidence="1">Belongs to the thioesterase PaaI family.</text>
</comment>
<dbReference type="InterPro" id="IPR029069">
    <property type="entry name" value="HotDog_dom_sf"/>
</dbReference>
<dbReference type="CDD" id="cd03443">
    <property type="entry name" value="PaaI_thioesterase"/>
    <property type="match status" value="1"/>
</dbReference>
<keyword evidence="5" id="KW-1185">Reference proteome</keyword>
<evidence type="ECO:0000256" key="1">
    <source>
        <dbReference type="ARBA" id="ARBA00008324"/>
    </source>
</evidence>
<dbReference type="Proteomes" id="UP000183971">
    <property type="component" value="Unassembled WGS sequence"/>
</dbReference>
<feature type="domain" description="Thioesterase" evidence="3">
    <location>
        <begin position="91"/>
        <end position="167"/>
    </location>
</feature>
<protein>
    <recommendedName>
        <fullName evidence="3">Thioesterase domain-containing protein</fullName>
    </recommendedName>
</protein>
<dbReference type="EMBL" id="FJOF01000015">
    <property type="protein sequence ID" value="CZR48979.1"/>
    <property type="molecule type" value="Genomic_DNA"/>
</dbReference>
<dbReference type="RefSeq" id="XP_031089495.1">
    <property type="nucleotide sequence ID" value="XM_031224213.1"/>
</dbReference>
<dbReference type="InterPro" id="IPR006683">
    <property type="entry name" value="Thioestr_dom"/>
</dbReference>
<reference evidence="5" key="1">
    <citation type="journal article" date="2016" name="Genome Biol. Evol.">
        <title>Comparative 'omics' of the Fusarium fujikuroi species complex highlights differences in genetic potential and metabolite synthesis.</title>
        <authorList>
            <person name="Niehaus E.-M."/>
            <person name="Muensterkoetter M."/>
            <person name="Proctor R.H."/>
            <person name="Brown D.W."/>
            <person name="Sharon A."/>
            <person name="Idan Y."/>
            <person name="Oren-Young L."/>
            <person name="Sieber C.M."/>
            <person name="Novak O."/>
            <person name="Pencik A."/>
            <person name="Tarkowska D."/>
            <person name="Hromadova K."/>
            <person name="Freeman S."/>
            <person name="Maymon M."/>
            <person name="Elazar M."/>
            <person name="Youssef S.A."/>
            <person name="El-Shabrawy E.S.M."/>
            <person name="Shalaby A.B.A."/>
            <person name="Houterman P."/>
            <person name="Brock N.L."/>
            <person name="Burkhardt I."/>
            <person name="Tsavkelova E.A."/>
            <person name="Dickschat J.S."/>
            <person name="Galuszka P."/>
            <person name="Gueldener U."/>
            <person name="Tudzynski B."/>
        </authorList>
    </citation>
    <scope>NUCLEOTIDE SEQUENCE [LARGE SCALE GENOMIC DNA]</scope>
    <source>
        <strain evidence="5">ET1</strain>
    </source>
</reference>
<name>A0A1L7W8S7_FUSPR</name>
<accession>A0A1L7W8S7</accession>
<evidence type="ECO:0000256" key="2">
    <source>
        <dbReference type="ARBA" id="ARBA00022801"/>
    </source>
</evidence>
<dbReference type="PANTHER" id="PTHR21660">
    <property type="entry name" value="THIOESTERASE SUPERFAMILY MEMBER-RELATED"/>
    <property type="match status" value="1"/>
</dbReference>
<dbReference type="InterPro" id="IPR039298">
    <property type="entry name" value="ACOT13"/>
</dbReference>
<dbReference type="Gene3D" id="3.10.129.10">
    <property type="entry name" value="Hotdog Thioesterase"/>
    <property type="match status" value="1"/>
</dbReference>
<dbReference type="SUPFAM" id="SSF54637">
    <property type="entry name" value="Thioesterase/thiol ester dehydrase-isomerase"/>
    <property type="match status" value="1"/>
</dbReference>
<dbReference type="PANTHER" id="PTHR21660:SF1">
    <property type="entry name" value="ACYL-COENZYME A THIOESTERASE 13"/>
    <property type="match status" value="1"/>
</dbReference>
<organism evidence="4 5">
    <name type="scientific">Fusarium proliferatum (strain ET1)</name>
    <name type="common">Orchid endophyte fungus</name>
    <dbReference type="NCBI Taxonomy" id="1227346"/>
    <lineage>
        <taxon>Eukaryota</taxon>
        <taxon>Fungi</taxon>
        <taxon>Dikarya</taxon>
        <taxon>Ascomycota</taxon>
        <taxon>Pezizomycotina</taxon>
        <taxon>Sordariomycetes</taxon>
        <taxon>Hypocreomycetidae</taxon>
        <taxon>Hypocreales</taxon>
        <taxon>Nectriaceae</taxon>
        <taxon>Fusarium</taxon>
        <taxon>Fusarium fujikuroi species complex</taxon>
    </lineage>
</organism>
<keyword evidence="2" id="KW-0378">Hydrolase</keyword>
<proteinExistence type="inferred from homology"/>
<dbReference type="VEuPathDB" id="FungiDB:FPRO_12419"/>
<evidence type="ECO:0000259" key="3">
    <source>
        <dbReference type="Pfam" id="PF03061"/>
    </source>
</evidence>
<dbReference type="Pfam" id="PF03061">
    <property type="entry name" value="4HBT"/>
    <property type="match status" value="1"/>
</dbReference>
<dbReference type="GO" id="GO:0047617">
    <property type="term" value="F:fatty acyl-CoA hydrolase activity"/>
    <property type="evidence" value="ECO:0007669"/>
    <property type="project" value="InterPro"/>
</dbReference>